<organism evidence="3 4">
    <name type="scientific">Pandoraea oxalativorans</name>
    <dbReference type="NCBI Taxonomy" id="573737"/>
    <lineage>
        <taxon>Bacteria</taxon>
        <taxon>Pseudomonadati</taxon>
        <taxon>Pseudomonadota</taxon>
        <taxon>Betaproteobacteria</taxon>
        <taxon>Burkholderiales</taxon>
        <taxon>Burkholderiaceae</taxon>
        <taxon>Pandoraea</taxon>
    </lineage>
</organism>
<feature type="transmembrane region" description="Helical" evidence="2">
    <location>
        <begin position="76"/>
        <end position="99"/>
    </location>
</feature>
<dbReference type="KEGG" id="pox:MB84_31295"/>
<keyword evidence="2" id="KW-0472">Membrane</keyword>
<name>A0A192B1Q9_9BURK</name>
<dbReference type="AlphaFoldDB" id="A0A192B1Q9"/>
<dbReference type="EMBL" id="CP011253">
    <property type="protein sequence ID" value="ANJ87232.1"/>
    <property type="molecule type" value="Genomic_DNA"/>
</dbReference>
<dbReference type="Proteomes" id="UP000035050">
    <property type="component" value="Chromosome"/>
</dbReference>
<protein>
    <submittedName>
        <fullName evidence="3">Uncharacterized protein</fullName>
    </submittedName>
</protein>
<reference evidence="3" key="1">
    <citation type="submission" date="2016-06" db="EMBL/GenBank/DDBJ databases">
        <title>Pandoraea oxalativorans DSM 23570 Genome Sequencing.</title>
        <authorList>
            <person name="Ee R."/>
            <person name="Lim Y.-L."/>
            <person name="Yong D."/>
            <person name="Yin W.-F."/>
            <person name="Chan K.-G."/>
        </authorList>
    </citation>
    <scope>NUCLEOTIDE SEQUENCE</scope>
    <source>
        <strain evidence="3">DSM 23570</strain>
    </source>
</reference>
<keyword evidence="2" id="KW-0812">Transmembrane</keyword>
<evidence type="ECO:0000313" key="3">
    <source>
        <dbReference type="EMBL" id="ANJ87232.1"/>
    </source>
</evidence>
<feature type="region of interest" description="Disordered" evidence="1">
    <location>
        <begin position="212"/>
        <end position="231"/>
    </location>
</feature>
<keyword evidence="2" id="KW-1133">Transmembrane helix</keyword>
<evidence type="ECO:0000313" key="4">
    <source>
        <dbReference type="Proteomes" id="UP000035050"/>
    </source>
</evidence>
<evidence type="ECO:0000256" key="1">
    <source>
        <dbReference type="SAM" id="MobiDB-lite"/>
    </source>
</evidence>
<sequence length="316" mass="31178">MKCGATLADAEPGFLPDDGLSVAAAGMAGAAAGAVGAMPEMRSPAVSAEHDAAPSHVPPSRKPTRRERRARGEEPGWLNSALVIGTAVFAAIALLGIWWNLRAPYVDPVPKPPGGLAVTPFNSGNDAPLASSPVAGAASEASAALARAQALAAVDAAASGAAAEVAASTTGGGAPMTASAGTAALTAAATSPSAVSPSNAPDPMMQLLSRSEAGAGTNAPPRTAANADLPAHYDNDDIGAVAAAQQAQGPSEAAYAAGASAPTAQTAAATIAAALAQCDRYRWFEVIPKQRCIWAVCNGRWGRDGCPAGTNPGETR</sequence>
<feature type="region of interest" description="Disordered" evidence="1">
    <location>
        <begin position="41"/>
        <end position="73"/>
    </location>
</feature>
<accession>A0A192B1Q9</accession>
<proteinExistence type="predicted"/>
<gene>
    <name evidence="3" type="ORF">MB84_31295</name>
</gene>
<evidence type="ECO:0000256" key="2">
    <source>
        <dbReference type="SAM" id="Phobius"/>
    </source>
</evidence>
<keyword evidence="4" id="KW-1185">Reference proteome</keyword>